<name>A0A8H4UGI0_9HYPO</name>
<evidence type="ECO:0000256" key="1">
    <source>
        <dbReference type="SAM" id="MobiDB-lite"/>
    </source>
</evidence>
<reference evidence="2" key="2">
    <citation type="submission" date="2020-05" db="EMBL/GenBank/DDBJ databases">
        <authorList>
            <person name="Kim H.-S."/>
            <person name="Proctor R.H."/>
            <person name="Brown D.W."/>
        </authorList>
    </citation>
    <scope>NUCLEOTIDE SEQUENCE</scope>
    <source>
        <strain evidence="2">NRRL 22465</strain>
    </source>
</reference>
<proteinExistence type="predicted"/>
<dbReference type="Proteomes" id="UP000635477">
    <property type="component" value="Unassembled WGS sequence"/>
</dbReference>
<sequence length="174" mass="19486">MSDQAHRASAQASDAFTRVDKGKVSWIPTISALLEILEIFENNQAVSEFEGAQEAEVDGYANCPRGKDHVLPQSGIQPEQDGPGEPQKLGEIAQGIRLLEEVDPGLYRLKYLAELEPAQPDDEDWPKEWDEEGGFKRWLEAEGLQMFRDLPQDIIQKAEALRQADQEGASKPRE</sequence>
<dbReference type="EMBL" id="JABEYC010000559">
    <property type="protein sequence ID" value="KAF4976232.1"/>
    <property type="molecule type" value="Genomic_DNA"/>
</dbReference>
<evidence type="ECO:0000313" key="3">
    <source>
        <dbReference type="Proteomes" id="UP000635477"/>
    </source>
</evidence>
<evidence type="ECO:0000313" key="2">
    <source>
        <dbReference type="EMBL" id="KAF4976232.1"/>
    </source>
</evidence>
<dbReference type="AlphaFoldDB" id="A0A8H4UGI0"/>
<comment type="caution">
    <text evidence="2">The sequence shown here is derived from an EMBL/GenBank/DDBJ whole genome shotgun (WGS) entry which is preliminary data.</text>
</comment>
<organism evidence="2 3">
    <name type="scientific">Fusarium zealandicum</name>
    <dbReference type="NCBI Taxonomy" id="1053134"/>
    <lineage>
        <taxon>Eukaryota</taxon>
        <taxon>Fungi</taxon>
        <taxon>Dikarya</taxon>
        <taxon>Ascomycota</taxon>
        <taxon>Pezizomycotina</taxon>
        <taxon>Sordariomycetes</taxon>
        <taxon>Hypocreomycetidae</taxon>
        <taxon>Hypocreales</taxon>
        <taxon>Nectriaceae</taxon>
        <taxon>Fusarium</taxon>
        <taxon>Fusarium staphyleae species complex</taxon>
    </lineage>
</organism>
<protein>
    <submittedName>
        <fullName evidence="2">Uncharacterized protein</fullName>
    </submittedName>
</protein>
<feature type="region of interest" description="Disordered" evidence="1">
    <location>
        <begin position="66"/>
        <end position="87"/>
    </location>
</feature>
<keyword evidence="3" id="KW-1185">Reference proteome</keyword>
<accession>A0A8H4UGI0</accession>
<gene>
    <name evidence="2" type="ORF">FZEAL_7070</name>
</gene>
<reference evidence="2" key="1">
    <citation type="journal article" date="2020" name="BMC Genomics">
        <title>Correction to: Identification and distribution of gene clusters required for synthesis of sphingolipid metabolism inhibitors in diverse species of the filamentous fungus Fusarium.</title>
        <authorList>
            <person name="Kim H.S."/>
            <person name="Lohmar J.M."/>
            <person name="Busman M."/>
            <person name="Brown D.W."/>
            <person name="Naumann T.A."/>
            <person name="Divon H.H."/>
            <person name="Lysoe E."/>
            <person name="Uhlig S."/>
            <person name="Proctor R.H."/>
        </authorList>
    </citation>
    <scope>NUCLEOTIDE SEQUENCE</scope>
    <source>
        <strain evidence="2">NRRL 22465</strain>
    </source>
</reference>